<keyword evidence="2" id="KW-1185">Reference proteome</keyword>
<gene>
    <name evidence="1" type="ORF">AYI70_g3894</name>
</gene>
<proteinExistence type="predicted"/>
<accession>A0A1R1Y1E5</accession>
<dbReference type="EMBL" id="LSSN01001154">
    <property type="protein sequence ID" value="OMJ20777.1"/>
    <property type="molecule type" value="Genomic_DNA"/>
</dbReference>
<evidence type="ECO:0000313" key="2">
    <source>
        <dbReference type="Proteomes" id="UP000187283"/>
    </source>
</evidence>
<evidence type="ECO:0000313" key="1">
    <source>
        <dbReference type="EMBL" id="OMJ20777.1"/>
    </source>
</evidence>
<name>A0A1R1Y1E5_9FUNG</name>
<dbReference type="Proteomes" id="UP000187283">
    <property type="component" value="Unassembled WGS sequence"/>
</dbReference>
<protein>
    <submittedName>
        <fullName evidence="1">Uncharacterized protein</fullName>
    </submittedName>
</protein>
<dbReference type="AlphaFoldDB" id="A0A1R1Y1E5"/>
<sequence>MYEQGQSEINPYDKFEESLKTTIDYSLKNLNIYKVSEESAKLYESYSNQVYEWPKYYDKSSKNLTNIEVMNEAINPVNSMENGFDPEILSIPTVGTSDENFYKSYTNLDLLENAWKNIK</sequence>
<organism evidence="1 2">
    <name type="scientific">Smittium culicis</name>
    <dbReference type="NCBI Taxonomy" id="133412"/>
    <lineage>
        <taxon>Eukaryota</taxon>
        <taxon>Fungi</taxon>
        <taxon>Fungi incertae sedis</taxon>
        <taxon>Zoopagomycota</taxon>
        <taxon>Kickxellomycotina</taxon>
        <taxon>Harpellomycetes</taxon>
        <taxon>Harpellales</taxon>
        <taxon>Legeriomycetaceae</taxon>
        <taxon>Smittium</taxon>
    </lineage>
</organism>
<reference evidence="1 2" key="1">
    <citation type="submission" date="2017-01" db="EMBL/GenBank/DDBJ databases">
        <authorList>
            <person name="Mah S.A."/>
            <person name="Swanson W.J."/>
            <person name="Moy G.W."/>
            <person name="Vacquier V.D."/>
        </authorList>
    </citation>
    <scope>NUCLEOTIDE SEQUENCE [LARGE SCALE GENOMIC DNA]</scope>
    <source>
        <strain evidence="1 2">GSMNP</strain>
    </source>
</reference>
<comment type="caution">
    <text evidence="1">The sequence shown here is derived from an EMBL/GenBank/DDBJ whole genome shotgun (WGS) entry which is preliminary data.</text>
</comment>